<dbReference type="AlphaFoldDB" id="A0A915KCT4"/>
<organism evidence="1 2">
    <name type="scientific">Romanomermis culicivorax</name>
    <name type="common">Nematode worm</name>
    <dbReference type="NCBI Taxonomy" id="13658"/>
    <lineage>
        <taxon>Eukaryota</taxon>
        <taxon>Metazoa</taxon>
        <taxon>Ecdysozoa</taxon>
        <taxon>Nematoda</taxon>
        <taxon>Enoplea</taxon>
        <taxon>Dorylaimia</taxon>
        <taxon>Mermithida</taxon>
        <taxon>Mermithoidea</taxon>
        <taxon>Mermithidae</taxon>
        <taxon>Romanomermis</taxon>
    </lineage>
</organism>
<evidence type="ECO:0000313" key="1">
    <source>
        <dbReference type="Proteomes" id="UP000887565"/>
    </source>
</evidence>
<dbReference type="Proteomes" id="UP000887565">
    <property type="component" value="Unplaced"/>
</dbReference>
<name>A0A915KCT4_ROMCU</name>
<keyword evidence="1" id="KW-1185">Reference proteome</keyword>
<accession>A0A915KCT4</accession>
<proteinExistence type="predicted"/>
<evidence type="ECO:0000313" key="2">
    <source>
        <dbReference type="WBParaSite" id="nRc.2.0.1.t36190-RA"/>
    </source>
</evidence>
<sequence>MTGDLMTNLLVAAVAVATSSTRRRSFASATEVWDDWFHYGTGGRVDQTSGFIEKEGQMGGVDGVKDAELLSPQAGDLSQN</sequence>
<dbReference type="WBParaSite" id="nRc.2.0.1.t36190-RA">
    <property type="protein sequence ID" value="nRc.2.0.1.t36190-RA"/>
    <property type="gene ID" value="nRc.2.0.1.g36190"/>
</dbReference>
<reference evidence="2" key="1">
    <citation type="submission" date="2022-11" db="UniProtKB">
        <authorList>
            <consortium name="WormBaseParasite"/>
        </authorList>
    </citation>
    <scope>IDENTIFICATION</scope>
</reference>
<protein>
    <submittedName>
        <fullName evidence="2">Secreted protein</fullName>
    </submittedName>
</protein>